<dbReference type="PANTHER" id="PTHR23221">
    <property type="entry name" value="GLYCOSYLPHOSPHATIDYLINOSITOL PHOSPHOLIPASE D"/>
    <property type="match status" value="1"/>
</dbReference>
<proteinExistence type="predicted"/>
<dbReference type="SUPFAM" id="SSF69318">
    <property type="entry name" value="Integrin alpha N-terminal domain"/>
    <property type="match status" value="1"/>
</dbReference>
<evidence type="ECO:0000256" key="3">
    <source>
        <dbReference type="ARBA" id="ARBA00022801"/>
    </source>
</evidence>
<reference evidence="6 7" key="1">
    <citation type="submission" date="2022-10" db="EMBL/GenBank/DDBJ databases">
        <title>The complete genomes of actinobacterial strains from the NBC collection.</title>
        <authorList>
            <person name="Joergensen T.S."/>
            <person name="Alvarez Arevalo M."/>
            <person name="Sterndorff E.B."/>
            <person name="Faurdal D."/>
            <person name="Vuksanovic O."/>
            <person name="Mourched A.-S."/>
            <person name="Charusanti P."/>
            <person name="Shaw S."/>
            <person name="Blin K."/>
            <person name="Weber T."/>
        </authorList>
    </citation>
    <scope>NUCLEOTIDE SEQUENCE [LARGE SCALE GENOMIC DNA]</scope>
    <source>
        <strain evidence="6 7">NBC 01774</strain>
    </source>
</reference>
<dbReference type="PRINTS" id="PR01185">
    <property type="entry name" value="INTEGRINA"/>
</dbReference>
<dbReference type="RefSeq" id="WP_326619104.1">
    <property type="nucleotide sequence ID" value="NZ_CP109106.1"/>
</dbReference>
<name>A0ABZ1FHF0_9ACTN</name>
<protein>
    <submittedName>
        <fullName evidence="6">FG-GAP-like repeat-containing protein</fullName>
    </submittedName>
</protein>
<dbReference type="SMART" id="SM00191">
    <property type="entry name" value="Int_alpha"/>
    <property type="match status" value="6"/>
</dbReference>
<keyword evidence="7" id="KW-1185">Reference proteome</keyword>
<feature type="chain" id="PRO_5047078204" evidence="5">
    <location>
        <begin position="32"/>
        <end position="491"/>
    </location>
</feature>
<evidence type="ECO:0000256" key="5">
    <source>
        <dbReference type="SAM" id="SignalP"/>
    </source>
</evidence>
<evidence type="ECO:0000256" key="1">
    <source>
        <dbReference type="ARBA" id="ARBA00022729"/>
    </source>
</evidence>
<dbReference type="InterPro" id="IPR013519">
    <property type="entry name" value="Int_alpha_beta-p"/>
</dbReference>
<gene>
    <name evidence="6" type="ORF">OG863_17400</name>
</gene>
<evidence type="ECO:0000256" key="2">
    <source>
        <dbReference type="ARBA" id="ARBA00022737"/>
    </source>
</evidence>
<feature type="signal peptide" evidence="5">
    <location>
        <begin position="1"/>
        <end position="31"/>
    </location>
</feature>
<dbReference type="Proteomes" id="UP001344251">
    <property type="component" value="Chromosome"/>
</dbReference>
<keyword evidence="1 5" id="KW-0732">Signal</keyword>
<dbReference type="Pfam" id="PF01839">
    <property type="entry name" value="FG-GAP"/>
    <property type="match status" value="5"/>
</dbReference>
<organism evidence="6 7">
    <name type="scientific">Streptomyces decoyicus</name>
    <dbReference type="NCBI Taxonomy" id="249567"/>
    <lineage>
        <taxon>Bacteria</taxon>
        <taxon>Bacillati</taxon>
        <taxon>Actinomycetota</taxon>
        <taxon>Actinomycetes</taxon>
        <taxon>Kitasatosporales</taxon>
        <taxon>Streptomycetaceae</taxon>
        <taxon>Streptomyces</taxon>
    </lineage>
</organism>
<keyword evidence="4" id="KW-0325">Glycoprotein</keyword>
<dbReference type="InterPro" id="IPR000413">
    <property type="entry name" value="Integrin_alpha"/>
</dbReference>
<keyword evidence="2" id="KW-0677">Repeat</keyword>
<dbReference type="EMBL" id="CP109106">
    <property type="protein sequence ID" value="WSB69581.1"/>
    <property type="molecule type" value="Genomic_DNA"/>
</dbReference>
<accession>A0ABZ1FHF0</accession>
<dbReference type="PROSITE" id="PS51470">
    <property type="entry name" value="FG_GAP"/>
    <property type="match status" value="2"/>
</dbReference>
<evidence type="ECO:0000313" key="6">
    <source>
        <dbReference type="EMBL" id="WSB69581.1"/>
    </source>
</evidence>
<dbReference type="Gene3D" id="2.130.10.130">
    <property type="entry name" value="Integrin alpha, N-terminal"/>
    <property type="match status" value="4"/>
</dbReference>
<sequence>MPQHLRTTLATAAATALAAGLLTAVTGTAAAADHAAPAANGRQGDFNGDGYRDLAVAAPAATVDGKNGAGAVTVLYGSAHGVDASRRTTLTQNSPGVPGAAEAGDLFGASLATGDFNSDGFADLAVSAPYEDISTDADAGTIQILWGAAGGLSGNGGVALADPAPTQHDRFGAALAAGDFDRDGKADLAAGTSAPTLHVFKGGISRSGAPGARTALVLPVVGGPTSGVLQLTAGEVTDQGYADLVVSAYDKNAPHYSTNYYLPGTPAGLSGAGLKRLPGGFITAIGDVNGDGFGDLVTGMLFDDRVPGSTKGGKVNVIHGSANGPRLDRIDAITQESGAVPGSSEKGDKFGYEVTLGDINGDGMQDLAIGVAHETLDGVSRAGAVTVLRGSPSGIDTSQHIQYFHQNSPGVPGAGEKDDYFGGEVVLSDLNGDKKADLTVGATYEDGGNGGLITLRSDGSSLTATGSRYISPSDVGISTAGAPEFGSVIAG</sequence>
<dbReference type="InterPro" id="IPR028994">
    <property type="entry name" value="Integrin_alpha_N"/>
</dbReference>
<keyword evidence="3" id="KW-0378">Hydrolase</keyword>
<evidence type="ECO:0000313" key="7">
    <source>
        <dbReference type="Proteomes" id="UP001344251"/>
    </source>
</evidence>
<dbReference type="PANTHER" id="PTHR23221:SF7">
    <property type="entry name" value="PHOSPHATIDYLINOSITOL-GLYCAN-SPECIFIC PHOSPHOLIPASE D"/>
    <property type="match status" value="1"/>
</dbReference>
<evidence type="ECO:0000256" key="4">
    <source>
        <dbReference type="ARBA" id="ARBA00023180"/>
    </source>
</evidence>
<dbReference type="InterPro" id="IPR013517">
    <property type="entry name" value="FG-GAP"/>
</dbReference>